<dbReference type="InterPro" id="IPR003594">
    <property type="entry name" value="HATPase_dom"/>
</dbReference>
<sequence>MKPKWGDASLGALGVLAALVYLLTAIEHPTPVLCVQAALAVGFIAPLFLWRTRVLPSAVAMLALLLGWALSVLAAVPANTGVPPYLLAAPLAVYSTTRYLHDRRVGLGALVVCLVGSPLSPAMWRIAGVDDLRYRSGADWLVFVSWHWAILGCAYLWALYRRSGQERRAQEERAARQGERILIAQEIHDVLAHSLTLITVQSSAGIVAARSDPAAATDSLRTIRGVSAEALAQVRGIVATLRNADVPAHHPGTLAEVIERFREAGLAINTDYPPAILSEIPVQHALALHRISTEALTNVLRHQGKQATVTYRLRRAPRALSMTIASTGPPQPHSSGTGTGIVGMRERAESLGGQLHAGPTDNGWRVSASLPLQEVPHD</sequence>
<feature type="region of interest" description="Disordered" evidence="9">
    <location>
        <begin position="353"/>
        <end position="378"/>
    </location>
</feature>
<feature type="transmembrane region" description="Helical" evidence="10">
    <location>
        <begin position="7"/>
        <end position="24"/>
    </location>
</feature>
<organism evidence="13 14">
    <name type="scientific">Corynebacterium oculi</name>
    <dbReference type="NCBI Taxonomy" id="1544416"/>
    <lineage>
        <taxon>Bacteria</taxon>
        <taxon>Bacillati</taxon>
        <taxon>Actinomycetota</taxon>
        <taxon>Actinomycetes</taxon>
        <taxon>Mycobacteriales</taxon>
        <taxon>Corynebacteriaceae</taxon>
        <taxon>Corynebacterium</taxon>
    </lineage>
</organism>
<evidence type="ECO:0000256" key="7">
    <source>
        <dbReference type="ARBA" id="ARBA00022840"/>
    </source>
</evidence>
<dbReference type="OrthoDB" id="227596at2"/>
<evidence type="ECO:0000256" key="2">
    <source>
        <dbReference type="ARBA" id="ARBA00012438"/>
    </source>
</evidence>
<feature type="transmembrane region" description="Helical" evidence="10">
    <location>
        <begin position="30"/>
        <end position="50"/>
    </location>
</feature>
<dbReference type="InterPro" id="IPR011712">
    <property type="entry name" value="Sig_transdc_His_kin_sub3_dim/P"/>
</dbReference>
<dbReference type="SUPFAM" id="SSF55874">
    <property type="entry name" value="ATPase domain of HSP90 chaperone/DNA topoisomerase II/histidine kinase"/>
    <property type="match status" value="1"/>
</dbReference>
<evidence type="ECO:0000259" key="11">
    <source>
        <dbReference type="Pfam" id="PF02518"/>
    </source>
</evidence>
<dbReference type="GO" id="GO:0000155">
    <property type="term" value="F:phosphorelay sensor kinase activity"/>
    <property type="evidence" value="ECO:0007669"/>
    <property type="project" value="InterPro"/>
</dbReference>
<dbReference type="InterPro" id="IPR050482">
    <property type="entry name" value="Sensor_HK_TwoCompSys"/>
</dbReference>
<keyword evidence="3" id="KW-0597">Phosphoprotein</keyword>
<dbReference type="Pfam" id="PF02518">
    <property type="entry name" value="HATPase_c"/>
    <property type="match status" value="1"/>
</dbReference>
<accession>A0A0Q0YMK7</accession>
<feature type="transmembrane region" description="Helical" evidence="10">
    <location>
        <begin position="107"/>
        <end position="128"/>
    </location>
</feature>
<evidence type="ECO:0000259" key="12">
    <source>
        <dbReference type="Pfam" id="PF07730"/>
    </source>
</evidence>
<reference evidence="13 14" key="1">
    <citation type="submission" date="2015-10" db="EMBL/GenBank/DDBJ databases">
        <title>Corynebacteirum lowii and Corynebacterium oculi species nova, derived from human clinical disease and and emended description of Corynebacterium mastiditis.</title>
        <authorList>
            <person name="Bernard K."/>
            <person name="Pacheco A.L."/>
            <person name="Mcdougall C."/>
            <person name="Burtx T."/>
            <person name="Weibe D."/>
            <person name="Tyler S."/>
            <person name="Olson A.B."/>
            <person name="Cnockaert M."/>
            <person name="Eguchi H."/>
            <person name="Kuwahara T."/>
            <person name="Nakayama-Imaohji H."/>
            <person name="Boudewijins M."/>
            <person name="Van Hoecke F."/>
            <person name="Bernier A.-M."/>
            <person name="Vandamme P."/>
        </authorList>
    </citation>
    <scope>NUCLEOTIDE SEQUENCE [LARGE SCALE GENOMIC DNA]</scope>
    <source>
        <strain evidence="13 14">NML 130210</strain>
    </source>
</reference>
<dbReference type="InterPro" id="IPR036890">
    <property type="entry name" value="HATPase_C_sf"/>
</dbReference>
<evidence type="ECO:0000313" key="13">
    <source>
        <dbReference type="EMBL" id="KQB83693.1"/>
    </source>
</evidence>
<dbReference type="Proteomes" id="UP000050517">
    <property type="component" value="Unassembled WGS sequence"/>
</dbReference>
<dbReference type="PATRIC" id="fig|1544416.3.peg.1765"/>
<comment type="caution">
    <text evidence="13">The sequence shown here is derived from an EMBL/GenBank/DDBJ whole genome shotgun (WGS) entry which is preliminary data.</text>
</comment>
<evidence type="ECO:0000256" key="5">
    <source>
        <dbReference type="ARBA" id="ARBA00022741"/>
    </source>
</evidence>
<keyword evidence="4 13" id="KW-0808">Transferase</keyword>
<dbReference type="PANTHER" id="PTHR24421:SF10">
    <property type="entry name" value="NITRATE_NITRITE SENSOR PROTEIN NARQ"/>
    <property type="match status" value="1"/>
</dbReference>
<keyword evidence="10" id="KW-1133">Transmembrane helix</keyword>
<evidence type="ECO:0000256" key="3">
    <source>
        <dbReference type="ARBA" id="ARBA00022553"/>
    </source>
</evidence>
<proteinExistence type="predicted"/>
<keyword evidence="10" id="KW-0812">Transmembrane</keyword>
<evidence type="ECO:0000256" key="1">
    <source>
        <dbReference type="ARBA" id="ARBA00000085"/>
    </source>
</evidence>
<feature type="domain" description="Signal transduction histidine kinase subgroup 3 dimerisation and phosphoacceptor" evidence="12">
    <location>
        <begin position="179"/>
        <end position="244"/>
    </location>
</feature>
<protein>
    <recommendedName>
        <fullName evidence="2">histidine kinase</fullName>
        <ecNumber evidence="2">2.7.13.3</ecNumber>
    </recommendedName>
</protein>
<feature type="transmembrane region" description="Helical" evidence="10">
    <location>
        <begin position="140"/>
        <end position="160"/>
    </location>
</feature>
<dbReference type="RefSeq" id="WP_055122851.1">
    <property type="nucleotide sequence ID" value="NZ_LKST01000003.1"/>
</dbReference>
<dbReference type="GO" id="GO:0046983">
    <property type="term" value="F:protein dimerization activity"/>
    <property type="evidence" value="ECO:0007669"/>
    <property type="project" value="InterPro"/>
</dbReference>
<evidence type="ECO:0000256" key="6">
    <source>
        <dbReference type="ARBA" id="ARBA00022777"/>
    </source>
</evidence>
<name>A0A0Q0YMK7_9CORY</name>
<dbReference type="CDD" id="cd16917">
    <property type="entry name" value="HATPase_UhpB-NarQ-NarX-like"/>
    <property type="match status" value="1"/>
</dbReference>
<keyword evidence="5" id="KW-0547">Nucleotide-binding</keyword>
<dbReference type="EC" id="2.7.13.3" evidence="2"/>
<evidence type="ECO:0000256" key="8">
    <source>
        <dbReference type="ARBA" id="ARBA00023012"/>
    </source>
</evidence>
<dbReference type="STRING" id="1544416.Cocul_01765"/>
<evidence type="ECO:0000256" key="10">
    <source>
        <dbReference type="SAM" id="Phobius"/>
    </source>
</evidence>
<evidence type="ECO:0000313" key="14">
    <source>
        <dbReference type="Proteomes" id="UP000050517"/>
    </source>
</evidence>
<feature type="transmembrane region" description="Helical" evidence="10">
    <location>
        <begin position="57"/>
        <end position="76"/>
    </location>
</feature>
<comment type="catalytic activity">
    <reaction evidence="1">
        <text>ATP + protein L-histidine = ADP + protein N-phospho-L-histidine.</text>
        <dbReference type="EC" id="2.7.13.3"/>
    </reaction>
</comment>
<dbReference type="GO" id="GO:0016020">
    <property type="term" value="C:membrane"/>
    <property type="evidence" value="ECO:0007669"/>
    <property type="project" value="InterPro"/>
</dbReference>
<keyword evidence="6" id="KW-0418">Kinase</keyword>
<dbReference type="Pfam" id="PF07730">
    <property type="entry name" value="HisKA_3"/>
    <property type="match status" value="1"/>
</dbReference>
<dbReference type="Gene3D" id="3.30.565.10">
    <property type="entry name" value="Histidine kinase-like ATPase, C-terminal domain"/>
    <property type="match status" value="1"/>
</dbReference>
<feature type="domain" description="Histidine kinase/HSP90-like ATPase" evidence="11">
    <location>
        <begin position="285"/>
        <end position="373"/>
    </location>
</feature>
<gene>
    <name evidence="13" type="primary">narX</name>
    <name evidence="13" type="ORF">Cocul_01765</name>
</gene>
<keyword evidence="10" id="KW-0472">Membrane</keyword>
<evidence type="ECO:0000256" key="9">
    <source>
        <dbReference type="SAM" id="MobiDB-lite"/>
    </source>
</evidence>
<dbReference type="AlphaFoldDB" id="A0A0Q0YMK7"/>
<dbReference type="GO" id="GO:0005524">
    <property type="term" value="F:ATP binding"/>
    <property type="evidence" value="ECO:0007669"/>
    <property type="project" value="UniProtKB-KW"/>
</dbReference>
<dbReference type="Gene3D" id="1.20.5.1930">
    <property type="match status" value="1"/>
</dbReference>
<keyword evidence="14" id="KW-1185">Reference proteome</keyword>
<keyword evidence="8" id="KW-0902">Two-component regulatory system</keyword>
<dbReference type="PANTHER" id="PTHR24421">
    <property type="entry name" value="NITRATE/NITRITE SENSOR PROTEIN NARX-RELATED"/>
    <property type="match status" value="1"/>
</dbReference>
<dbReference type="EMBL" id="LKST01000003">
    <property type="protein sequence ID" value="KQB83693.1"/>
    <property type="molecule type" value="Genomic_DNA"/>
</dbReference>
<keyword evidence="7" id="KW-0067">ATP-binding</keyword>
<evidence type="ECO:0000256" key="4">
    <source>
        <dbReference type="ARBA" id="ARBA00022679"/>
    </source>
</evidence>